<feature type="transmembrane region" description="Helical" evidence="1">
    <location>
        <begin position="12"/>
        <end position="36"/>
    </location>
</feature>
<dbReference type="AlphaFoldDB" id="L7JX51"/>
<dbReference type="Proteomes" id="UP000011185">
    <property type="component" value="Unassembled WGS sequence"/>
</dbReference>
<proteinExistence type="predicted"/>
<evidence type="ECO:0000256" key="1">
    <source>
        <dbReference type="SAM" id="Phobius"/>
    </source>
</evidence>
<keyword evidence="1" id="KW-1133">Transmembrane helix</keyword>
<gene>
    <name evidence="2" type="ORF">THOM_1755</name>
</gene>
<protein>
    <submittedName>
        <fullName evidence="2">Uncharacterized protein</fullName>
    </submittedName>
</protein>
<keyword evidence="3" id="KW-1185">Reference proteome</keyword>
<dbReference type="HOGENOM" id="CLU_3263270_0_0_1"/>
<dbReference type="EMBL" id="JH993973">
    <property type="protein sequence ID" value="ELQ75312.1"/>
    <property type="molecule type" value="Genomic_DNA"/>
</dbReference>
<evidence type="ECO:0000313" key="2">
    <source>
        <dbReference type="EMBL" id="ELQ75312.1"/>
    </source>
</evidence>
<dbReference type="InParanoid" id="L7JX51"/>
<sequence length="42" mass="4696">VKGEFLGRNRCFVIGGLFYMLAALGVSTFICIIPSLKRKVYN</sequence>
<keyword evidence="1" id="KW-0812">Transmembrane</keyword>
<name>L7JX51_TRAHO</name>
<accession>L7JX51</accession>
<keyword evidence="1" id="KW-0472">Membrane</keyword>
<feature type="non-terminal residue" evidence="2">
    <location>
        <position position="1"/>
    </location>
</feature>
<evidence type="ECO:0000313" key="3">
    <source>
        <dbReference type="Proteomes" id="UP000011185"/>
    </source>
</evidence>
<reference evidence="2 3" key="1">
    <citation type="journal article" date="2012" name="PLoS Pathog.">
        <title>The genome of the obligate intracellular parasite Trachipleistophora hominis: new insights into microsporidian genome dynamics and reductive evolution.</title>
        <authorList>
            <person name="Heinz E."/>
            <person name="Williams T.A."/>
            <person name="Nakjang S."/>
            <person name="Noel C.J."/>
            <person name="Swan D.C."/>
            <person name="Goldberg A.V."/>
            <person name="Harris S.R."/>
            <person name="Weinmaier T."/>
            <person name="Markert S."/>
            <person name="Becher D."/>
            <person name="Bernhardt J."/>
            <person name="Dagan T."/>
            <person name="Hacker C."/>
            <person name="Lucocq J.M."/>
            <person name="Schweder T."/>
            <person name="Rattei T."/>
            <person name="Hall N."/>
            <person name="Hirt R.P."/>
            <person name="Embley T.M."/>
        </authorList>
    </citation>
    <scope>NUCLEOTIDE SEQUENCE [LARGE SCALE GENOMIC DNA]</scope>
</reference>
<organism evidence="2 3">
    <name type="scientific">Trachipleistophora hominis</name>
    <name type="common">Microsporidian parasite</name>
    <dbReference type="NCBI Taxonomy" id="72359"/>
    <lineage>
        <taxon>Eukaryota</taxon>
        <taxon>Fungi</taxon>
        <taxon>Fungi incertae sedis</taxon>
        <taxon>Microsporidia</taxon>
        <taxon>Pleistophoridae</taxon>
        <taxon>Trachipleistophora</taxon>
    </lineage>
</organism>
<dbReference type="VEuPathDB" id="MicrosporidiaDB:THOM_1755"/>